<dbReference type="Gramene" id="PRQ18621">
    <property type="protein sequence ID" value="PRQ18621"/>
    <property type="gene ID" value="RchiOBHm_Chr7g0208081"/>
</dbReference>
<comment type="subcellular location">
    <subcellularLocation>
        <location evidence="1">Membrane</location>
    </subcellularLocation>
</comment>
<evidence type="ECO:0000256" key="1">
    <source>
        <dbReference type="ARBA" id="ARBA00004370"/>
    </source>
</evidence>
<name>A0A2P6P9L8_ROSCH</name>
<proteinExistence type="inferred from homology"/>
<evidence type="ECO:0000256" key="3">
    <source>
        <dbReference type="ARBA" id="ARBA00022448"/>
    </source>
</evidence>
<keyword evidence="6 7" id="KW-0472">Membrane</keyword>
<evidence type="ECO:0000313" key="8">
    <source>
        <dbReference type="EMBL" id="PRQ18621.1"/>
    </source>
</evidence>
<dbReference type="Pfam" id="PF16913">
    <property type="entry name" value="PUNUT"/>
    <property type="match status" value="1"/>
</dbReference>
<keyword evidence="4 7" id="KW-0812">Transmembrane</keyword>
<evidence type="ECO:0000256" key="7">
    <source>
        <dbReference type="SAM" id="Phobius"/>
    </source>
</evidence>
<sequence length="88" mass="9444">MSASVLAINSDSENTTDHISKGKYVIGFLCTLGTSATYSLYLSLVQLSFQKVIKRETFSTVLDMQLYPSFVATCGCVVGLFASGECKG</sequence>
<evidence type="ECO:0000256" key="5">
    <source>
        <dbReference type="ARBA" id="ARBA00022989"/>
    </source>
</evidence>
<dbReference type="PANTHER" id="PTHR31376:SF16">
    <property type="entry name" value="PURINE PERMEASE-RELATED"/>
    <property type="match status" value="1"/>
</dbReference>
<evidence type="ECO:0000256" key="6">
    <source>
        <dbReference type="ARBA" id="ARBA00023136"/>
    </source>
</evidence>
<dbReference type="OMA" id="QQKYTVR"/>
<dbReference type="Proteomes" id="UP000238479">
    <property type="component" value="Chromosome 7"/>
</dbReference>
<accession>A0A2P6P9L8</accession>
<dbReference type="STRING" id="74649.A0A2P6P9L8"/>
<evidence type="ECO:0000256" key="4">
    <source>
        <dbReference type="ARBA" id="ARBA00022692"/>
    </source>
</evidence>
<dbReference type="EMBL" id="PDCK01000045">
    <property type="protein sequence ID" value="PRQ18621.1"/>
    <property type="molecule type" value="Genomic_DNA"/>
</dbReference>
<reference evidence="8 9" key="1">
    <citation type="journal article" date="2018" name="Nat. Genet.">
        <title>The Rosa genome provides new insights in the design of modern roses.</title>
        <authorList>
            <person name="Bendahmane M."/>
        </authorList>
    </citation>
    <scope>NUCLEOTIDE SEQUENCE [LARGE SCALE GENOMIC DNA]</scope>
    <source>
        <strain evidence="9">cv. Old Blush</strain>
    </source>
</reference>
<organism evidence="8 9">
    <name type="scientific">Rosa chinensis</name>
    <name type="common">China rose</name>
    <dbReference type="NCBI Taxonomy" id="74649"/>
    <lineage>
        <taxon>Eukaryota</taxon>
        <taxon>Viridiplantae</taxon>
        <taxon>Streptophyta</taxon>
        <taxon>Embryophyta</taxon>
        <taxon>Tracheophyta</taxon>
        <taxon>Spermatophyta</taxon>
        <taxon>Magnoliopsida</taxon>
        <taxon>eudicotyledons</taxon>
        <taxon>Gunneridae</taxon>
        <taxon>Pentapetalae</taxon>
        <taxon>rosids</taxon>
        <taxon>fabids</taxon>
        <taxon>Rosales</taxon>
        <taxon>Rosaceae</taxon>
        <taxon>Rosoideae</taxon>
        <taxon>Rosoideae incertae sedis</taxon>
        <taxon>Rosa</taxon>
    </lineage>
</organism>
<evidence type="ECO:0000313" key="9">
    <source>
        <dbReference type="Proteomes" id="UP000238479"/>
    </source>
</evidence>
<dbReference type="GO" id="GO:0005345">
    <property type="term" value="F:purine nucleobase transmembrane transporter activity"/>
    <property type="evidence" value="ECO:0007669"/>
    <property type="project" value="UniProtKB-ARBA"/>
</dbReference>
<dbReference type="InterPro" id="IPR030182">
    <property type="entry name" value="PUP_plant"/>
</dbReference>
<protein>
    <submittedName>
        <fullName evidence="8">Putative purine permease, plant</fullName>
    </submittedName>
</protein>
<comment type="similarity">
    <text evidence="2">Belongs to the purine permeases (TC 2.A.7.14) family.</text>
</comment>
<dbReference type="PANTHER" id="PTHR31376">
    <property type="entry name" value="OS09G0467300 PROTEIN-RELATED"/>
    <property type="match status" value="1"/>
</dbReference>
<keyword evidence="9" id="KW-1185">Reference proteome</keyword>
<dbReference type="AlphaFoldDB" id="A0A2P6P9L8"/>
<keyword evidence="3" id="KW-0813">Transport</keyword>
<feature type="transmembrane region" description="Helical" evidence="7">
    <location>
        <begin position="24"/>
        <end position="45"/>
    </location>
</feature>
<evidence type="ECO:0000256" key="2">
    <source>
        <dbReference type="ARBA" id="ARBA00006213"/>
    </source>
</evidence>
<feature type="transmembrane region" description="Helical" evidence="7">
    <location>
        <begin position="66"/>
        <end position="84"/>
    </location>
</feature>
<dbReference type="GO" id="GO:0016020">
    <property type="term" value="C:membrane"/>
    <property type="evidence" value="ECO:0007669"/>
    <property type="project" value="UniProtKB-SubCell"/>
</dbReference>
<gene>
    <name evidence="8" type="ORF">RchiOBHm_Chr7g0208081</name>
</gene>
<keyword evidence="5 7" id="KW-1133">Transmembrane helix</keyword>
<comment type="caution">
    <text evidence="8">The sequence shown here is derived from an EMBL/GenBank/DDBJ whole genome shotgun (WGS) entry which is preliminary data.</text>
</comment>
<dbReference type="GO" id="GO:0015211">
    <property type="term" value="F:purine nucleoside transmembrane transporter activity"/>
    <property type="evidence" value="ECO:0007669"/>
    <property type="project" value="InterPro"/>
</dbReference>